<reference evidence="4" key="1">
    <citation type="journal article" date="2019" name="Int. J. Syst. Evol. Microbiol.">
        <title>The Global Catalogue of Microorganisms (GCM) 10K type strain sequencing project: providing services to taxonomists for standard genome sequencing and annotation.</title>
        <authorList>
            <consortium name="The Broad Institute Genomics Platform"/>
            <consortium name="The Broad Institute Genome Sequencing Center for Infectious Disease"/>
            <person name="Wu L."/>
            <person name="Ma J."/>
        </authorList>
    </citation>
    <scope>NUCLEOTIDE SEQUENCE [LARGE SCALE GENOMIC DNA]</scope>
    <source>
        <strain evidence="4">JCM 4738</strain>
    </source>
</reference>
<dbReference type="EMBL" id="BMVP01000001">
    <property type="protein sequence ID" value="GHB39345.1"/>
    <property type="molecule type" value="Genomic_DNA"/>
</dbReference>
<keyword evidence="4" id="KW-1185">Reference proteome</keyword>
<evidence type="ECO:0008006" key="5">
    <source>
        <dbReference type="Google" id="ProtNLM"/>
    </source>
</evidence>
<gene>
    <name evidence="3" type="ORF">GCM10010347_06010</name>
</gene>
<comment type="caution">
    <text evidence="3">The sequence shown here is derived from an EMBL/GenBank/DDBJ whole genome shotgun (WGS) entry which is preliminary data.</text>
</comment>
<keyword evidence="2" id="KW-0732">Signal</keyword>
<protein>
    <recommendedName>
        <fullName evidence="5">Integral membrane protein</fullName>
    </recommendedName>
</protein>
<dbReference type="RefSeq" id="WP_229873274.1">
    <property type="nucleotide sequence ID" value="NZ_BMVP01000001.1"/>
</dbReference>
<feature type="signal peptide" evidence="2">
    <location>
        <begin position="1"/>
        <end position="20"/>
    </location>
</feature>
<dbReference type="Proteomes" id="UP000642673">
    <property type="component" value="Unassembled WGS sequence"/>
</dbReference>
<evidence type="ECO:0000313" key="4">
    <source>
        <dbReference type="Proteomes" id="UP000642673"/>
    </source>
</evidence>
<evidence type="ECO:0000256" key="2">
    <source>
        <dbReference type="SAM" id="SignalP"/>
    </source>
</evidence>
<proteinExistence type="predicted"/>
<feature type="chain" id="PRO_5047287212" description="Integral membrane protein" evidence="2">
    <location>
        <begin position="21"/>
        <end position="180"/>
    </location>
</feature>
<accession>A0ABQ3EKW2</accession>
<feature type="transmembrane region" description="Helical" evidence="1">
    <location>
        <begin position="153"/>
        <end position="171"/>
    </location>
</feature>
<keyword evidence="1" id="KW-0472">Membrane</keyword>
<sequence>MRRRTAHVLTATALTAVAFAGPVAGAVAAAELGMPGFAPGDFAPLEVWPKSASPGVTVTVNTSACGPSGHAEGDATTVGGGRFKLLPGTRKEVVTGQFQVARDLRPGTYDIGATCANGKFASGDLVVTDRGPQGHVRTGVGGGTTTTTDPAKITAGAALLAAVAVGGTWLLRRRASGTRS</sequence>
<evidence type="ECO:0000256" key="1">
    <source>
        <dbReference type="SAM" id="Phobius"/>
    </source>
</evidence>
<keyword evidence="1" id="KW-1133">Transmembrane helix</keyword>
<organism evidence="3 4">
    <name type="scientific">Streptomyces cirratus</name>
    <dbReference type="NCBI Taxonomy" id="68187"/>
    <lineage>
        <taxon>Bacteria</taxon>
        <taxon>Bacillati</taxon>
        <taxon>Actinomycetota</taxon>
        <taxon>Actinomycetes</taxon>
        <taxon>Kitasatosporales</taxon>
        <taxon>Streptomycetaceae</taxon>
        <taxon>Streptomyces</taxon>
    </lineage>
</organism>
<name>A0ABQ3EKW2_9ACTN</name>
<evidence type="ECO:0000313" key="3">
    <source>
        <dbReference type="EMBL" id="GHB39345.1"/>
    </source>
</evidence>
<keyword evidence="1" id="KW-0812">Transmembrane</keyword>